<evidence type="ECO:0008006" key="3">
    <source>
        <dbReference type="Google" id="ProtNLM"/>
    </source>
</evidence>
<protein>
    <recommendedName>
        <fullName evidence="3">Carboxypeptidase-like regulatory domain-containing protein</fullName>
    </recommendedName>
</protein>
<accession>A0ABX1S240</accession>
<reference evidence="1 2" key="1">
    <citation type="submission" date="2020-04" db="EMBL/GenBank/DDBJ databases">
        <title>A Flavivirga sp. nov.</title>
        <authorList>
            <person name="Sun X."/>
        </authorList>
    </citation>
    <scope>NUCLEOTIDE SEQUENCE [LARGE SCALE GENOMIC DNA]</scope>
    <source>
        <strain evidence="1 2">Y03</strain>
    </source>
</reference>
<dbReference type="InterPro" id="IPR008969">
    <property type="entry name" value="CarboxyPept-like_regulatory"/>
</dbReference>
<dbReference type="Pfam" id="PF13715">
    <property type="entry name" value="CarbopepD_reg_2"/>
    <property type="match status" value="1"/>
</dbReference>
<gene>
    <name evidence="1" type="ORF">HHX25_16495</name>
</gene>
<dbReference type="Proteomes" id="UP000746690">
    <property type="component" value="Unassembled WGS sequence"/>
</dbReference>
<keyword evidence="2" id="KW-1185">Reference proteome</keyword>
<proteinExistence type="predicted"/>
<dbReference type="EMBL" id="JABBHF010000010">
    <property type="protein sequence ID" value="NMH89113.1"/>
    <property type="molecule type" value="Genomic_DNA"/>
</dbReference>
<dbReference type="RefSeq" id="WP_169675781.1">
    <property type="nucleotide sequence ID" value="NZ_JABBHF010000010.1"/>
</dbReference>
<evidence type="ECO:0000313" key="1">
    <source>
        <dbReference type="EMBL" id="NMH89113.1"/>
    </source>
</evidence>
<sequence>MKNFLSIIIGLISVIAYSQQETLSGKVLNLENSEPLAYVNIGIKNKTVGTVSDKNGLFKLILNDKVTSKDTVVFSYVGFKTKKYLISELNKLIDAIVLQPKNMELDEVVLSTKKIKLKSKKIGRTSKGLGLMHSNFYTYNEKGVDDRLSKEKGMKFKIRRNCHIKDLNFNITSNDFKSLKFRVNFYKIKDGLPTDLIIQENIIFEIKDNFLGWFTVNLEPYEIYLAEKVEEIAVTIQWLESVKSNEKSKYFAISTASSPTHTAFFREKAMDSWNKGGQNLSFYLNAMCE</sequence>
<evidence type="ECO:0000313" key="2">
    <source>
        <dbReference type="Proteomes" id="UP000746690"/>
    </source>
</evidence>
<name>A0ABX1S240_9FLAO</name>
<organism evidence="1 2">
    <name type="scientific">Flavivirga algicola</name>
    <dbReference type="NCBI Taxonomy" id="2729136"/>
    <lineage>
        <taxon>Bacteria</taxon>
        <taxon>Pseudomonadati</taxon>
        <taxon>Bacteroidota</taxon>
        <taxon>Flavobacteriia</taxon>
        <taxon>Flavobacteriales</taxon>
        <taxon>Flavobacteriaceae</taxon>
        <taxon>Flavivirga</taxon>
    </lineage>
</organism>
<comment type="caution">
    <text evidence="1">The sequence shown here is derived from an EMBL/GenBank/DDBJ whole genome shotgun (WGS) entry which is preliminary data.</text>
</comment>
<dbReference type="SUPFAM" id="SSF49464">
    <property type="entry name" value="Carboxypeptidase regulatory domain-like"/>
    <property type="match status" value="1"/>
</dbReference>